<evidence type="ECO:0000259" key="1">
    <source>
        <dbReference type="Pfam" id="PF13304"/>
    </source>
</evidence>
<sequence length="572" mass="65584">MATTNPLELENLFIRLYNQGIPYEKILADLPGVDPEIVARWKANLENAIKRAQEDDFVTAVAEYLDEDGMYVFKKTIKVNMNSAESLRFELARIATREIDLEESKAAPFFEKVRKKAAELYEFVDENVNNFEFRLDKSEEVGPLETQVEFTYNTGIKDEIFHEKLVETLEFFVKYIYMPRNYINKYKIIKDTSVDTYKDLVNSMPFCIKQIKVNDYLCIKSAHIENIPIDTQWIFITGENGYGKSSLLQAIAIGLFGTRDKSINLLKDNSPKIGIEYKKKSINYINNINSGGFESLKEMIGYGPSRLQLQNDMSQNELSEKSSVTYSLFNIDGVLLNIEPDLIRWHIENNPKFEQTTSILKKLIPSLSEIIVQKNKEDQYDVLYLEKEENTEKLYDAIHFSKLASGLKSVIAMVGDIILRFSRLQPNVINFEEFGGIVLIDELENHLHPKWQYELPRLLSTAFPNVQFIATTHSVIPILGAPESSVFLKVTRSKDDGVNVQKIDIDVANLLPNSILTSPLFDMSNILPVSNKNVGDLRTEETYSDVIDAKSIDERLDAINKDSRDYPEYIFD</sequence>
<dbReference type="InterPro" id="IPR051396">
    <property type="entry name" value="Bact_Antivir_Def_Nuclease"/>
</dbReference>
<dbReference type="PANTHER" id="PTHR43581:SF2">
    <property type="entry name" value="EXCINUCLEASE ATPASE SUBUNIT"/>
    <property type="match status" value="1"/>
</dbReference>
<accession>A0ABS3JBX4</accession>
<feature type="domain" description="ATPase AAA-type core" evidence="1">
    <location>
        <begin position="235"/>
        <end position="474"/>
    </location>
</feature>
<organism evidence="2 3">
    <name type="scientific">Fibrella forsythiae</name>
    <dbReference type="NCBI Taxonomy" id="2817061"/>
    <lineage>
        <taxon>Bacteria</taxon>
        <taxon>Pseudomonadati</taxon>
        <taxon>Bacteroidota</taxon>
        <taxon>Cytophagia</taxon>
        <taxon>Cytophagales</taxon>
        <taxon>Spirosomataceae</taxon>
        <taxon>Fibrella</taxon>
    </lineage>
</organism>
<dbReference type="InterPro" id="IPR003959">
    <property type="entry name" value="ATPase_AAA_core"/>
</dbReference>
<dbReference type="RefSeq" id="WP_207327408.1">
    <property type="nucleotide sequence ID" value="NZ_JAFMYW010000001.1"/>
</dbReference>
<gene>
    <name evidence="2" type="ORF">J2I46_02840</name>
</gene>
<dbReference type="Gene3D" id="3.40.50.300">
    <property type="entry name" value="P-loop containing nucleotide triphosphate hydrolases"/>
    <property type="match status" value="1"/>
</dbReference>
<reference evidence="2 3" key="1">
    <citation type="submission" date="2021-03" db="EMBL/GenBank/DDBJ databases">
        <title>Fibrella sp. HMF5405 genome sequencing and assembly.</title>
        <authorList>
            <person name="Kang H."/>
            <person name="Kim H."/>
            <person name="Bae S."/>
            <person name="Joh K."/>
        </authorList>
    </citation>
    <scope>NUCLEOTIDE SEQUENCE [LARGE SCALE GENOMIC DNA]</scope>
    <source>
        <strain evidence="2 3">HMF5405</strain>
    </source>
</reference>
<dbReference type="PANTHER" id="PTHR43581">
    <property type="entry name" value="ATP/GTP PHOSPHATASE"/>
    <property type="match status" value="1"/>
</dbReference>
<evidence type="ECO:0000313" key="3">
    <source>
        <dbReference type="Proteomes" id="UP000664628"/>
    </source>
</evidence>
<dbReference type="SUPFAM" id="SSF52540">
    <property type="entry name" value="P-loop containing nucleoside triphosphate hydrolases"/>
    <property type="match status" value="1"/>
</dbReference>
<proteinExistence type="predicted"/>
<evidence type="ECO:0000313" key="2">
    <source>
        <dbReference type="EMBL" id="MBO0947500.1"/>
    </source>
</evidence>
<dbReference type="EMBL" id="JAFMYW010000001">
    <property type="protein sequence ID" value="MBO0947500.1"/>
    <property type="molecule type" value="Genomic_DNA"/>
</dbReference>
<protein>
    <submittedName>
        <fullName evidence="2">AAA family ATPase</fullName>
    </submittedName>
</protein>
<dbReference type="InterPro" id="IPR027417">
    <property type="entry name" value="P-loop_NTPase"/>
</dbReference>
<dbReference type="Proteomes" id="UP000664628">
    <property type="component" value="Unassembled WGS sequence"/>
</dbReference>
<comment type="caution">
    <text evidence="2">The sequence shown here is derived from an EMBL/GenBank/DDBJ whole genome shotgun (WGS) entry which is preliminary data.</text>
</comment>
<name>A0ABS3JBX4_9BACT</name>
<dbReference type="Pfam" id="PF13304">
    <property type="entry name" value="AAA_21"/>
    <property type="match status" value="1"/>
</dbReference>
<keyword evidence="3" id="KW-1185">Reference proteome</keyword>